<accession>A0A7E4UZR7</accession>
<dbReference type="AlphaFoldDB" id="A0A7E4UZR7"/>
<sequence length="128" mass="14236">MRGCFCDMFGGCRNPLKKRKDEPLDPIGISKCLQAVNEYEKRQQTRIPDVRRPLITNINDGNAAPYNDTVFTLPDNYHQAPPPIHAHPSSNPHPTAPPRSHSPPPPYRSAAGSMESIPQSVVQTNTRL</sequence>
<name>A0A7E4UZR7_PANRE</name>
<proteinExistence type="predicted"/>
<feature type="compositionally biased region" description="Pro residues" evidence="1">
    <location>
        <begin position="94"/>
        <end position="107"/>
    </location>
</feature>
<reference evidence="3" key="2">
    <citation type="submission" date="2020-10" db="UniProtKB">
        <authorList>
            <consortium name="WormBaseParasite"/>
        </authorList>
    </citation>
    <scope>IDENTIFICATION</scope>
</reference>
<protein>
    <submittedName>
        <fullName evidence="3">Uncharacterized protein</fullName>
    </submittedName>
</protein>
<dbReference type="Proteomes" id="UP000492821">
    <property type="component" value="Unassembled WGS sequence"/>
</dbReference>
<organism evidence="2 3">
    <name type="scientific">Panagrellus redivivus</name>
    <name type="common">Microworm</name>
    <dbReference type="NCBI Taxonomy" id="6233"/>
    <lineage>
        <taxon>Eukaryota</taxon>
        <taxon>Metazoa</taxon>
        <taxon>Ecdysozoa</taxon>
        <taxon>Nematoda</taxon>
        <taxon>Chromadorea</taxon>
        <taxon>Rhabditida</taxon>
        <taxon>Tylenchina</taxon>
        <taxon>Panagrolaimomorpha</taxon>
        <taxon>Panagrolaimoidea</taxon>
        <taxon>Panagrolaimidae</taxon>
        <taxon>Panagrellus</taxon>
    </lineage>
</organism>
<dbReference type="WBParaSite" id="Pan_g14499.t1">
    <property type="protein sequence ID" value="Pan_g14499.t1"/>
    <property type="gene ID" value="Pan_g14499"/>
</dbReference>
<feature type="compositionally biased region" description="Polar residues" evidence="1">
    <location>
        <begin position="116"/>
        <end position="128"/>
    </location>
</feature>
<reference evidence="2" key="1">
    <citation type="journal article" date="2013" name="Genetics">
        <title>The draft genome and transcriptome of Panagrellus redivivus are shaped by the harsh demands of a free-living lifestyle.</title>
        <authorList>
            <person name="Srinivasan J."/>
            <person name="Dillman A.R."/>
            <person name="Macchietto M.G."/>
            <person name="Heikkinen L."/>
            <person name="Lakso M."/>
            <person name="Fracchia K.M."/>
            <person name="Antoshechkin I."/>
            <person name="Mortazavi A."/>
            <person name="Wong G."/>
            <person name="Sternberg P.W."/>
        </authorList>
    </citation>
    <scope>NUCLEOTIDE SEQUENCE [LARGE SCALE GENOMIC DNA]</scope>
    <source>
        <strain evidence="2">MT8872</strain>
    </source>
</reference>
<feature type="region of interest" description="Disordered" evidence="1">
    <location>
        <begin position="51"/>
        <end position="128"/>
    </location>
</feature>
<evidence type="ECO:0000313" key="2">
    <source>
        <dbReference type="Proteomes" id="UP000492821"/>
    </source>
</evidence>
<keyword evidence="2" id="KW-1185">Reference proteome</keyword>
<evidence type="ECO:0000313" key="3">
    <source>
        <dbReference type="WBParaSite" id="Pan_g14499.t1"/>
    </source>
</evidence>
<evidence type="ECO:0000256" key="1">
    <source>
        <dbReference type="SAM" id="MobiDB-lite"/>
    </source>
</evidence>